<protein>
    <submittedName>
        <fullName evidence="10">NitT/TauT family transport system permease protein</fullName>
    </submittedName>
</protein>
<gene>
    <name evidence="10" type="ORF">GA0061071_10335</name>
</gene>
<dbReference type="PROSITE" id="PS50928">
    <property type="entry name" value="ABC_TM1"/>
    <property type="match status" value="1"/>
</dbReference>
<evidence type="ECO:0000256" key="4">
    <source>
        <dbReference type="ARBA" id="ARBA00022519"/>
    </source>
</evidence>
<dbReference type="InterPro" id="IPR035906">
    <property type="entry name" value="MetI-like_sf"/>
</dbReference>
<dbReference type="AlphaFoldDB" id="A0A1C4AGB1"/>
<feature type="transmembrane region" description="Helical" evidence="8">
    <location>
        <begin position="169"/>
        <end position="188"/>
    </location>
</feature>
<feature type="transmembrane region" description="Helical" evidence="8">
    <location>
        <begin position="12"/>
        <end position="33"/>
    </location>
</feature>
<evidence type="ECO:0000256" key="5">
    <source>
        <dbReference type="ARBA" id="ARBA00022692"/>
    </source>
</evidence>
<feature type="transmembrane region" description="Helical" evidence="8">
    <location>
        <begin position="264"/>
        <end position="286"/>
    </location>
</feature>
<feature type="transmembrane region" description="Helical" evidence="8">
    <location>
        <begin position="134"/>
        <end position="157"/>
    </location>
</feature>
<evidence type="ECO:0000256" key="2">
    <source>
        <dbReference type="ARBA" id="ARBA00022448"/>
    </source>
</evidence>
<dbReference type="PANTHER" id="PTHR30151:SF20">
    <property type="entry name" value="ABC TRANSPORTER PERMEASE PROTEIN HI_0355-RELATED"/>
    <property type="match status" value="1"/>
</dbReference>
<dbReference type="RefSeq" id="WP_061496877.1">
    <property type="nucleotide sequence ID" value="NZ_CP115659.1"/>
</dbReference>
<accession>A0A1C4AGB1</accession>
<dbReference type="SUPFAM" id="SSF161098">
    <property type="entry name" value="MetI-like"/>
    <property type="match status" value="1"/>
</dbReference>
<keyword evidence="7 8" id="KW-0472">Membrane</keyword>
<dbReference type="Proteomes" id="UP000198975">
    <property type="component" value="Unassembled WGS sequence"/>
</dbReference>
<evidence type="ECO:0000313" key="10">
    <source>
        <dbReference type="EMBL" id="SCB93640.1"/>
    </source>
</evidence>
<keyword evidence="4" id="KW-0997">Cell inner membrane</keyword>
<keyword evidence="2 8" id="KW-0813">Transport</keyword>
<dbReference type="PANTHER" id="PTHR30151">
    <property type="entry name" value="ALKANE SULFONATE ABC TRANSPORTER-RELATED, MEMBRANE SUBUNIT"/>
    <property type="match status" value="1"/>
</dbReference>
<dbReference type="InterPro" id="IPR000515">
    <property type="entry name" value="MetI-like"/>
</dbReference>
<feature type="domain" description="ABC transmembrane type-1" evidence="9">
    <location>
        <begin position="99"/>
        <end position="288"/>
    </location>
</feature>
<reference evidence="11" key="1">
    <citation type="submission" date="2016-08" db="EMBL/GenBank/DDBJ databases">
        <authorList>
            <person name="Varghese N."/>
            <person name="Submissions Spin"/>
        </authorList>
    </citation>
    <scope>NUCLEOTIDE SEQUENCE [LARGE SCALE GENOMIC DNA]</scope>
    <source>
        <strain evidence="11">REICA_082</strain>
    </source>
</reference>
<dbReference type="GO" id="GO:0005886">
    <property type="term" value="C:plasma membrane"/>
    <property type="evidence" value="ECO:0007669"/>
    <property type="project" value="UniProtKB-SubCell"/>
</dbReference>
<proteinExistence type="inferred from homology"/>
<evidence type="ECO:0000313" key="11">
    <source>
        <dbReference type="Proteomes" id="UP000198975"/>
    </source>
</evidence>
<dbReference type="EMBL" id="FMAY01000003">
    <property type="protein sequence ID" value="SCB93640.1"/>
    <property type="molecule type" value="Genomic_DNA"/>
</dbReference>
<dbReference type="GO" id="GO:0055085">
    <property type="term" value="P:transmembrane transport"/>
    <property type="evidence" value="ECO:0007669"/>
    <property type="project" value="InterPro"/>
</dbReference>
<evidence type="ECO:0000259" key="9">
    <source>
        <dbReference type="PROSITE" id="PS50928"/>
    </source>
</evidence>
<evidence type="ECO:0000256" key="6">
    <source>
        <dbReference type="ARBA" id="ARBA00022989"/>
    </source>
</evidence>
<organism evidence="10 11">
    <name type="scientific">Kosakonia oryzendophytica</name>
    <dbReference type="NCBI Taxonomy" id="1005665"/>
    <lineage>
        <taxon>Bacteria</taxon>
        <taxon>Pseudomonadati</taxon>
        <taxon>Pseudomonadota</taxon>
        <taxon>Gammaproteobacteria</taxon>
        <taxon>Enterobacterales</taxon>
        <taxon>Enterobacteriaceae</taxon>
        <taxon>Kosakonia</taxon>
    </lineage>
</organism>
<keyword evidence="6 8" id="KW-1133">Transmembrane helix</keyword>
<evidence type="ECO:0000256" key="7">
    <source>
        <dbReference type="ARBA" id="ARBA00023136"/>
    </source>
</evidence>
<feature type="transmembrane region" description="Helical" evidence="8">
    <location>
        <begin position="97"/>
        <end position="122"/>
    </location>
</feature>
<evidence type="ECO:0000256" key="1">
    <source>
        <dbReference type="ARBA" id="ARBA00004429"/>
    </source>
</evidence>
<comment type="similarity">
    <text evidence="8">Belongs to the binding-protein-dependent transport system permease family.</text>
</comment>
<keyword evidence="11" id="KW-1185">Reference proteome</keyword>
<comment type="subcellular location">
    <subcellularLocation>
        <location evidence="1">Cell inner membrane</location>
        <topology evidence="1">Multi-pass membrane protein</topology>
    </subcellularLocation>
    <subcellularLocation>
        <location evidence="8">Cell membrane</location>
        <topology evidence="8">Multi-pass membrane protein</topology>
    </subcellularLocation>
</comment>
<name>A0A1C4AGB1_9ENTR</name>
<evidence type="ECO:0000256" key="3">
    <source>
        <dbReference type="ARBA" id="ARBA00022475"/>
    </source>
</evidence>
<keyword evidence="3" id="KW-1003">Cell membrane</keyword>
<sequence>MNINASAVHRRLLQSALPVGSVMLAALALWYLLAFALNAPGVIDRVLAPRGAWTSGDLLAAALNASRPLLPAPHQIVIDIWNSITQWSLTSPRNLLLHTWVTASAALTGFAMGIVLGVLLAICIVHSRTLDKALLPWIVASQTIPVLAIAPIVLIILGSVGITGLLPKATIAMYLCFFPVTIATVQGLRSPQKMEMELVHTYAARRLDIFWMVRLPSSLPYLFPAFRVAIASGLVGTMVAELPTGAQAGLGARLLTGSYYGNTLQIWSALVMASLLGLALTGLVTLTERLVMRQRKGG</sequence>
<dbReference type="OrthoDB" id="8138334at2"/>
<dbReference type="CDD" id="cd06261">
    <property type="entry name" value="TM_PBP2"/>
    <property type="match status" value="1"/>
</dbReference>
<dbReference type="Gene3D" id="1.10.3720.10">
    <property type="entry name" value="MetI-like"/>
    <property type="match status" value="1"/>
</dbReference>
<dbReference type="Pfam" id="PF00528">
    <property type="entry name" value="BPD_transp_1"/>
    <property type="match status" value="1"/>
</dbReference>
<evidence type="ECO:0000256" key="8">
    <source>
        <dbReference type="RuleBase" id="RU363032"/>
    </source>
</evidence>
<keyword evidence="5 8" id="KW-0812">Transmembrane</keyword>